<dbReference type="AlphaFoldDB" id="A0A101HHD2"/>
<dbReference type="Gene3D" id="2.70.70.10">
    <property type="entry name" value="Glucose Permease (Domain IIA)"/>
    <property type="match status" value="1"/>
</dbReference>
<evidence type="ECO:0000313" key="2">
    <source>
        <dbReference type="EMBL" id="KUK76913.1"/>
    </source>
</evidence>
<dbReference type="Proteomes" id="UP000053904">
    <property type="component" value="Unassembled WGS sequence"/>
</dbReference>
<dbReference type="EMBL" id="LGGO01000087">
    <property type="protein sequence ID" value="KUK76913.1"/>
    <property type="molecule type" value="Genomic_DNA"/>
</dbReference>
<evidence type="ECO:0008006" key="4">
    <source>
        <dbReference type="Google" id="ProtNLM"/>
    </source>
</evidence>
<comment type="caution">
    <text evidence="2">The sequence shown here is derived from an EMBL/GenBank/DDBJ whole genome shotgun (WGS) entry which is preliminary data.</text>
</comment>
<sequence>MNASQTKSITLFLMMGLTVIGLITYVFVFLPKQKGDTLGSKNLVLDAPVQRWNLRYMQEGIIPFGEGNREWFSIEVGDGSSIYSSTEGVVVSTKNNIVSVDVGDGFYVEYSPIPEARVYEADIISKGENLGSVSGVYLNLRIKDVREREYVCPYTYFNAFTKSLLEETGDILEKEVVMCEKESLDY</sequence>
<keyword evidence="1" id="KW-0812">Transmembrane</keyword>
<feature type="transmembrane region" description="Helical" evidence="1">
    <location>
        <begin position="12"/>
        <end position="30"/>
    </location>
</feature>
<name>A0A101HHD2_9BACT</name>
<accession>A0A101HHD2</accession>
<proteinExistence type="predicted"/>
<keyword evidence="1" id="KW-1133">Transmembrane helix</keyword>
<dbReference type="InterPro" id="IPR011055">
    <property type="entry name" value="Dup_hybrid_motif"/>
</dbReference>
<reference evidence="3" key="1">
    <citation type="journal article" date="2015" name="MBio">
        <title>Genome-Resolved Metagenomic Analysis Reveals Roles for Candidate Phyla and Other Microbial Community Members in Biogeochemical Transformations in Oil Reservoirs.</title>
        <authorList>
            <person name="Hu P."/>
            <person name="Tom L."/>
            <person name="Singh A."/>
            <person name="Thomas B.C."/>
            <person name="Baker B.J."/>
            <person name="Piceno Y.M."/>
            <person name="Andersen G.L."/>
            <person name="Banfield J.F."/>
        </authorList>
    </citation>
    <scope>NUCLEOTIDE SEQUENCE [LARGE SCALE GENOMIC DNA]</scope>
</reference>
<gene>
    <name evidence="2" type="ORF">XD93_0655</name>
</gene>
<evidence type="ECO:0000313" key="3">
    <source>
        <dbReference type="Proteomes" id="UP000053904"/>
    </source>
</evidence>
<keyword evidence="1" id="KW-0472">Membrane</keyword>
<organism evidence="2 3">
    <name type="scientific">candidate division WS6 bacterium 34_10</name>
    <dbReference type="NCBI Taxonomy" id="1641389"/>
    <lineage>
        <taxon>Bacteria</taxon>
        <taxon>Candidatus Dojkabacteria</taxon>
    </lineage>
</organism>
<evidence type="ECO:0000256" key="1">
    <source>
        <dbReference type="SAM" id="Phobius"/>
    </source>
</evidence>
<protein>
    <recommendedName>
        <fullName evidence="4">Peptidase M23 domain-containing protein</fullName>
    </recommendedName>
</protein>